<sequence>MSYTCINENILLYGVTYDPQNKIVPARKFYPLLDYKTNITEIIYNGRKQIS</sequence>
<keyword evidence="2" id="KW-1185">Reference proteome</keyword>
<evidence type="ECO:0000313" key="2">
    <source>
        <dbReference type="Proteomes" id="UP000789901"/>
    </source>
</evidence>
<protein>
    <submittedName>
        <fullName evidence="1">21594_t:CDS:1</fullName>
    </submittedName>
</protein>
<proteinExistence type="predicted"/>
<organism evidence="1 2">
    <name type="scientific">Gigaspora margarita</name>
    <dbReference type="NCBI Taxonomy" id="4874"/>
    <lineage>
        <taxon>Eukaryota</taxon>
        <taxon>Fungi</taxon>
        <taxon>Fungi incertae sedis</taxon>
        <taxon>Mucoromycota</taxon>
        <taxon>Glomeromycotina</taxon>
        <taxon>Glomeromycetes</taxon>
        <taxon>Diversisporales</taxon>
        <taxon>Gigasporaceae</taxon>
        <taxon>Gigaspora</taxon>
    </lineage>
</organism>
<feature type="non-terminal residue" evidence="1">
    <location>
        <position position="51"/>
    </location>
</feature>
<comment type="caution">
    <text evidence="1">The sequence shown here is derived from an EMBL/GenBank/DDBJ whole genome shotgun (WGS) entry which is preliminary data.</text>
</comment>
<accession>A0ABN7W4P1</accession>
<reference evidence="1 2" key="1">
    <citation type="submission" date="2021-06" db="EMBL/GenBank/DDBJ databases">
        <authorList>
            <person name="Kallberg Y."/>
            <person name="Tangrot J."/>
            <person name="Rosling A."/>
        </authorList>
    </citation>
    <scope>NUCLEOTIDE SEQUENCE [LARGE SCALE GENOMIC DNA]</scope>
    <source>
        <strain evidence="1 2">120-4 pot B 10/14</strain>
    </source>
</reference>
<gene>
    <name evidence="1" type="ORF">GMARGA_LOCUS26594</name>
</gene>
<dbReference type="EMBL" id="CAJVQB010031224">
    <property type="protein sequence ID" value="CAG8816610.1"/>
    <property type="molecule type" value="Genomic_DNA"/>
</dbReference>
<evidence type="ECO:0000313" key="1">
    <source>
        <dbReference type="EMBL" id="CAG8816610.1"/>
    </source>
</evidence>
<name>A0ABN7W4P1_GIGMA</name>
<dbReference type="Proteomes" id="UP000789901">
    <property type="component" value="Unassembled WGS sequence"/>
</dbReference>